<protein>
    <recommendedName>
        <fullName evidence="6">t-SNARE coiled-coil homology domain-containing protein</fullName>
    </recommendedName>
</protein>
<dbReference type="OrthoDB" id="364348at2759"/>
<evidence type="ECO:0000256" key="3">
    <source>
        <dbReference type="RuleBase" id="RU003858"/>
    </source>
</evidence>
<evidence type="ECO:0000313" key="8">
    <source>
        <dbReference type="EnsemblPlants" id="KQK03647"/>
    </source>
</evidence>
<dbReference type="GO" id="GO:0031201">
    <property type="term" value="C:SNARE complex"/>
    <property type="evidence" value="ECO:0000318"/>
    <property type="project" value="GO_Central"/>
</dbReference>
<keyword evidence="5" id="KW-0812">Transmembrane</keyword>
<dbReference type="GO" id="GO:0006886">
    <property type="term" value="P:intracellular protein transport"/>
    <property type="evidence" value="ECO:0000318"/>
    <property type="project" value="GO_Central"/>
</dbReference>
<reference evidence="7" key="2">
    <citation type="submission" date="2017-06" db="EMBL/GenBank/DDBJ databases">
        <title>WGS assembly of Brachypodium distachyon.</title>
        <authorList>
            <consortium name="The International Brachypodium Initiative"/>
            <person name="Lucas S."/>
            <person name="Harmon-Smith M."/>
            <person name="Lail K."/>
            <person name="Tice H."/>
            <person name="Grimwood J."/>
            <person name="Bruce D."/>
            <person name="Barry K."/>
            <person name="Shu S."/>
            <person name="Lindquist E."/>
            <person name="Wang M."/>
            <person name="Pitluck S."/>
            <person name="Vogel J.P."/>
            <person name="Garvin D.F."/>
            <person name="Mockler T.C."/>
            <person name="Schmutz J."/>
            <person name="Rokhsar D."/>
            <person name="Bevan M.W."/>
        </authorList>
    </citation>
    <scope>NUCLEOTIDE SEQUENCE</scope>
    <source>
        <strain evidence="7">Bd21</strain>
    </source>
</reference>
<dbReference type="HOGENOM" id="CLU_059257_3_0_1"/>
<dbReference type="GO" id="GO:0006906">
    <property type="term" value="P:vesicle fusion"/>
    <property type="evidence" value="ECO:0000318"/>
    <property type="project" value="GO_Central"/>
</dbReference>
<feature type="transmembrane region" description="Helical" evidence="5">
    <location>
        <begin position="257"/>
        <end position="277"/>
    </location>
</feature>
<dbReference type="Gene3D" id="1.20.58.70">
    <property type="match status" value="1"/>
</dbReference>
<dbReference type="PANTHER" id="PTHR19957">
    <property type="entry name" value="SYNTAXIN"/>
    <property type="match status" value="1"/>
</dbReference>
<evidence type="ECO:0000256" key="5">
    <source>
        <dbReference type="SAM" id="Phobius"/>
    </source>
</evidence>
<keyword evidence="2" id="KW-0653">Protein transport</keyword>
<feature type="region of interest" description="Disordered" evidence="4">
    <location>
        <begin position="1"/>
        <end position="26"/>
    </location>
</feature>
<dbReference type="EnsemblPlants" id="KQK03647">
    <property type="protein sequence ID" value="KQK03647"/>
    <property type="gene ID" value="BRADI_2g09120v3"/>
</dbReference>
<proteinExistence type="inferred from homology"/>
<dbReference type="InterPro" id="IPR010989">
    <property type="entry name" value="SNARE"/>
</dbReference>
<dbReference type="GO" id="GO:0005484">
    <property type="term" value="F:SNAP receptor activity"/>
    <property type="evidence" value="ECO:0000318"/>
    <property type="project" value="GO_Central"/>
</dbReference>
<dbReference type="InterPro" id="IPR000727">
    <property type="entry name" value="T_SNARE_dom"/>
</dbReference>
<keyword evidence="9" id="KW-1185">Reference proteome</keyword>
<name>I1HE07_BRADI</name>
<evidence type="ECO:0000259" key="6">
    <source>
        <dbReference type="PROSITE" id="PS50192"/>
    </source>
</evidence>
<dbReference type="SUPFAM" id="SSF47661">
    <property type="entry name" value="t-snare proteins"/>
    <property type="match status" value="1"/>
</dbReference>
<keyword evidence="5" id="KW-1133">Transmembrane helix</keyword>
<dbReference type="InterPro" id="IPR006012">
    <property type="entry name" value="Syntaxin/epimorphin_CS"/>
</dbReference>
<dbReference type="InterPro" id="IPR045242">
    <property type="entry name" value="Syntaxin"/>
</dbReference>
<reference evidence="7 8" key="1">
    <citation type="journal article" date="2010" name="Nature">
        <title>Genome sequencing and analysis of the model grass Brachypodium distachyon.</title>
        <authorList>
            <consortium name="International Brachypodium Initiative"/>
        </authorList>
    </citation>
    <scope>NUCLEOTIDE SEQUENCE [LARGE SCALE GENOMIC DNA]</scope>
    <source>
        <strain evidence="7">Bd21</strain>
        <strain evidence="8">cv. Bd21</strain>
    </source>
</reference>
<evidence type="ECO:0000313" key="7">
    <source>
        <dbReference type="EMBL" id="KQK03647.1"/>
    </source>
</evidence>
<dbReference type="Pfam" id="PF05739">
    <property type="entry name" value="SNARE"/>
    <property type="match status" value="1"/>
</dbReference>
<dbReference type="KEGG" id="bdi:100845480"/>
<dbReference type="Gene3D" id="1.20.5.110">
    <property type="match status" value="1"/>
</dbReference>
<feature type="domain" description="T-SNARE coiled-coil homology" evidence="6">
    <location>
        <begin position="185"/>
        <end position="247"/>
    </location>
</feature>
<dbReference type="GO" id="GO:0012505">
    <property type="term" value="C:endomembrane system"/>
    <property type="evidence" value="ECO:0000318"/>
    <property type="project" value="GO_Central"/>
</dbReference>
<dbReference type="SMART" id="SM00503">
    <property type="entry name" value="SynN"/>
    <property type="match status" value="1"/>
</dbReference>
<dbReference type="FunFam" id="1.20.58.70:FF:000095">
    <property type="entry name" value="Syntaxin-22"/>
    <property type="match status" value="1"/>
</dbReference>
<dbReference type="FunFam" id="1.20.5.110:FF:000035">
    <property type="entry name" value="Syntaxin-22 like"/>
    <property type="match status" value="1"/>
</dbReference>
<keyword evidence="2" id="KW-0813">Transport</keyword>
<dbReference type="Gramene" id="KQK03647">
    <property type="protein sequence ID" value="KQK03647"/>
    <property type="gene ID" value="BRADI_2g09120v3"/>
</dbReference>
<dbReference type="PROSITE" id="PS00914">
    <property type="entry name" value="SYNTAXIN"/>
    <property type="match status" value="1"/>
</dbReference>
<dbReference type="eggNOG" id="KOG0811">
    <property type="taxonomic scope" value="Eukaryota"/>
</dbReference>
<dbReference type="Pfam" id="PF14523">
    <property type="entry name" value="Syntaxin_2"/>
    <property type="match status" value="1"/>
</dbReference>
<dbReference type="EMBL" id="CM000881">
    <property type="protein sequence ID" value="KQK03647.1"/>
    <property type="molecule type" value="Genomic_DNA"/>
</dbReference>
<dbReference type="RefSeq" id="XP_003566459.1">
    <property type="nucleotide sequence ID" value="XM_003566411.4"/>
</dbReference>
<accession>I1HE07</accession>
<dbReference type="FunFam" id="1.20.58.70:FF:000063">
    <property type="entry name" value="Syntaxin"/>
    <property type="match status" value="1"/>
</dbReference>
<dbReference type="GO" id="GO:0000149">
    <property type="term" value="F:SNARE binding"/>
    <property type="evidence" value="ECO:0000318"/>
    <property type="project" value="GO_Central"/>
</dbReference>
<evidence type="ECO:0000313" key="9">
    <source>
        <dbReference type="Proteomes" id="UP000008810"/>
    </source>
</evidence>
<evidence type="ECO:0000256" key="2">
    <source>
        <dbReference type="ARBA" id="ARBA00022927"/>
    </source>
</evidence>
<dbReference type="SMART" id="SM00397">
    <property type="entry name" value="t_SNARE"/>
    <property type="match status" value="1"/>
</dbReference>
<dbReference type="AlphaFoldDB" id="I1HE07"/>
<dbReference type="CDD" id="cd15840">
    <property type="entry name" value="SNARE_Qa"/>
    <property type="match status" value="1"/>
</dbReference>
<sequence>MSFQDLEAGNGPRGAPRRNGRSAAGAGAGASQAVASGVFQINTAVATFQRLVNTLGTPKDTPDLRDRIHKTRAHITQLVKDTSDKLRQASEADHRVEVSATKKIADAKLAKDFQAVLKEFQKAQRLSAEREAAYAPFITQAGLPQSYNSTDMNNGADKLAEQRTQLLESRRQELVFLDNEIVFNEAIIEERDQGIQEIQHQITEVNEIFKDLAVLVHDQGAMIDDIDSHIDNSVAATAQAKGQLSKAAKTQKSNSSLICLLMVIFGVVLLIVIIVLAA</sequence>
<dbReference type="Proteomes" id="UP000008810">
    <property type="component" value="Chromosome 2"/>
</dbReference>
<dbReference type="STRING" id="15368.I1HE07"/>
<dbReference type="GO" id="GO:0048278">
    <property type="term" value="P:vesicle docking"/>
    <property type="evidence" value="ECO:0000318"/>
    <property type="project" value="GO_Central"/>
</dbReference>
<organism evidence="7">
    <name type="scientific">Brachypodium distachyon</name>
    <name type="common">Purple false brome</name>
    <name type="synonym">Trachynia distachya</name>
    <dbReference type="NCBI Taxonomy" id="15368"/>
    <lineage>
        <taxon>Eukaryota</taxon>
        <taxon>Viridiplantae</taxon>
        <taxon>Streptophyta</taxon>
        <taxon>Embryophyta</taxon>
        <taxon>Tracheophyta</taxon>
        <taxon>Spermatophyta</taxon>
        <taxon>Magnoliopsida</taxon>
        <taxon>Liliopsida</taxon>
        <taxon>Poales</taxon>
        <taxon>Poaceae</taxon>
        <taxon>BOP clade</taxon>
        <taxon>Pooideae</taxon>
        <taxon>Stipodae</taxon>
        <taxon>Brachypodieae</taxon>
        <taxon>Brachypodium</taxon>
    </lineage>
</organism>
<evidence type="ECO:0000256" key="4">
    <source>
        <dbReference type="SAM" id="MobiDB-lite"/>
    </source>
</evidence>
<reference evidence="8" key="3">
    <citation type="submission" date="2018-08" db="UniProtKB">
        <authorList>
            <consortium name="EnsemblPlants"/>
        </authorList>
    </citation>
    <scope>IDENTIFICATION</scope>
    <source>
        <strain evidence="8">cv. Bd21</strain>
    </source>
</reference>
<evidence type="ECO:0000256" key="1">
    <source>
        <dbReference type="ARBA" id="ARBA00009063"/>
    </source>
</evidence>
<dbReference type="PANTHER" id="PTHR19957:SF38">
    <property type="entry name" value="LD27581P"/>
    <property type="match status" value="1"/>
</dbReference>
<dbReference type="GeneID" id="100845480"/>
<dbReference type="PROSITE" id="PS50192">
    <property type="entry name" value="T_SNARE"/>
    <property type="match status" value="1"/>
</dbReference>
<keyword evidence="5" id="KW-0472">Membrane</keyword>
<dbReference type="InterPro" id="IPR006011">
    <property type="entry name" value="Syntaxin_N"/>
</dbReference>
<dbReference type="OMA" id="LMTYTKQ"/>
<comment type="similarity">
    <text evidence="1 3">Belongs to the syntaxin family.</text>
</comment>
<gene>
    <name evidence="8" type="primary">LOC100845480</name>
    <name evidence="7" type="ORF">BRADI_2g09120v3</name>
</gene>